<dbReference type="Proteomes" id="UP001224418">
    <property type="component" value="Unassembled WGS sequence"/>
</dbReference>
<evidence type="ECO:0000313" key="1">
    <source>
        <dbReference type="EMBL" id="MDQ0479045.1"/>
    </source>
</evidence>
<comment type="caution">
    <text evidence="1">The sequence shown here is derived from an EMBL/GenBank/DDBJ whole genome shotgun (WGS) entry which is preliminary data.</text>
</comment>
<organism evidence="1 2">
    <name type="scientific">Hathewaya limosa</name>
    <name type="common">Clostridium limosum</name>
    <dbReference type="NCBI Taxonomy" id="1536"/>
    <lineage>
        <taxon>Bacteria</taxon>
        <taxon>Bacillati</taxon>
        <taxon>Bacillota</taxon>
        <taxon>Clostridia</taxon>
        <taxon>Eubacteriales</taxon>
        <taxon>Clostridiaceae</taxon>
        <taxon>Hathewaya</taxon>
    </lineage>
</organism>
<dbReference type="RefSeq" id="WP_111941046.1">
    <property type="nucleotide sequence ID" value="NZ_BAAACJ010000009.1"/>
</dbReference>
<dbReference type="SUPFAM" id="SSF81301">
    <property type="entry name" value="Nucleotidyltransferase"/>
    <property type="match status" value="1"/>
</dbReference>
<dbReference type="Gene3D" id="3.30.460.40">
    <property type="match status" value="1"/>
</dbReference>
<protein>
    <recommendedName>
        <fullName evidence="3">Nucleotidyltransferase family protein</fullName>
    </recommendedName>
</protein>
<keyword evidence="2" id="KW-1185">Reference proteome</keyword>
<sequence>MLNTLMEIGKQFNEEKILWGVGASLVLNFYGLIDDPHDIDLIISIKDVKKADRILSRLGTKVSGEDDKSYSTRYFYEYKINDIDIDFMAGFIINHECGSYEYKFDQKSITLKKYLKNIEIPLTSLEDWYIIYQLLKNRQTKVELIENYLLKYGIKNKFLLERALVQNLPYHVKLKIKNLMRYTK</sequence>
<dbReference type="InterPro" id="IPR043519">
    <property type="entry name" value="NT_sf"/>
</dbReference>
<gene>
    <name evidence="1" type="ORF">QOZ93_000774</name>
</gene>
<evidence type="ECO:0008006" key="3">
    <source>
        <dbReference type="Google" id="ProtNLM"/>
    </source>
</evidence>
<dbReference type="EMBL" id="JAUSWN010000005">
    <property type="protein sequence ID" value="MDQ0479045.1"/>
    <property type="molecule type" value="Genomic_DNA"/>
</dbReference>
<reference evidence="1 2" key="1">
    <citation type="submission" date="2023-07" db="EMBL/GenBank/DDBJ databases">
        <title>Genomic Encyclopedia of Type Strains, Phase IV (KMG-IV): sequencing the most valuable type-strain genomes for metagenomic binning, comparative biology and taxonomic classification.</title>
        <authorList>
            <person name="Goeker M."/>
        </authorList>
    </citation>
    <scope>NUCLEOTIDE SEQUENCE [LARGE SCALE GENOMIC DNA]</scope>
    <source>
        <strain evidence="1 2">DSM 1400</strain>
    </source>
</reference>
<evidence type="ECO:0000313" key="2">
    <source>
        <dbReference type="Proteomes" id="UP001224418"/>
    </source>
</evidence>
<proteinExistence type="predicted"/>
<accession>A0ABU0JPN0</accession>
<name>A0ABU0JPN0_HATLI</name>